<proteinExistence type="predicted"/>
<dbReference type="InterPro" id="IPR039537">
    <property type="entry name" value="Retrotran_Ty1/copia-like"/>
</dbReference>
<dbReference type="EMBL" id="KI517426">
    <property type="protein sequence ID" value="ESQ46702.1"/>
    <property type="molecule type" value="Genomic_DNA"/>
</dbReference>
<dbReference type="InterPro" id="IPR012337">
    <property type="entry name" value="RNaseH-like_sf"/>
</dbReference>
<dbReference type="AlphaFoldDB" id="V4LW14"/>
<organism evidence="1 2">
    <name type="scientific">Eutrema salsugineum</name>
    <name type="common">Saltwater cress</name>
    <name type="synonym">Sisymbrium salsugineum</name>
    <dbReference type="NCBI Taxonomy" id="72664"/>
    <lineage>
        <taxon>Eukaryota</taxon>
        <taxon>Viridiplantae</taxon>
        <taxon>Streptophyta</taxon>
        <taxon>Embryophyta</taxon>
        <taxon>Tracheophyta</taxon>
        <taxon>Spermatophyta</taxon>
        <taxon>Magnoliopsida</taxon>
        <taxon>eudicotyledons</taxon>
        <taxon>Gunneridae</taxon>
        <taxon>Pentapetalae</taxon>
        <taxon>rosids</taxon>
        <taxon>malvids</taxon>
        <taxon>Brassicales</taxon>
        <taxon>Brassicaceae</taxon>
        <taxon>Eutremeae</taxon>
        <taxon>Eutrema</taxon>
    </lineage>
</organism>
<evidence type="ECO:0000313" key="1">
    <source>
        <dbReference type="EMBL" id="ESQ46702.1"/>
    </source>
</evidence>
<dbReference type="Gramene" id="ESQ46702">
    <property type="protein sequence ID" value="ESQ46702"/>
    <property type="gene ID" value="EUTSA_v10000719mg"/>
</dbReference>
<reference evidence="1 2" key="1">
    <citation type="journal article" date="2013" name="Front. Plant Sci.">
        <title>The Reference Genome of the Halophytic Plant Eutrema salsugineum.</title>
        <authorList>
            <person name="Yang R."/>
            <person name="Jarvis D.E."/>
            <person name="Chen H."/>
            <person name="Beilstein M.A."/>
            <person name="Grimwood J."/>
            <person name="Jenkins J."/>
            <person name="Shu S."/>
            <person name="Prochnik S."/>
            <person name="Xin M."/>
            <person name="Ma C."/>
            <person name="Schmutz J."/>
            <person name="Wing R.A."/>
            <person name="Mitchell-Olds T."/>
            <person name="Schumaker K.S."/>
            <person name="Wang X."/>
        </authorList>
    </citation>
    <scope>NUCLEOTIDE SEQUENCE [LARGE SCALE GENOMIC DNA]</scope>
</reference>
<dbReference type="PANTHER" id="PTHR42648">
    <property type="entry name" value="TRANSPOSASE, PUTATIVE-RELATED"/>
    <property type="match status" value="1"/>
</dbReference>
<evidence type="ECO:0000313" key="2">
    <source>
        <dbReference type="Proteomes" id="UP000030689"/>
    </source>
</evidence>
<dbReference type="Gene3D" id="3.30.420.10">
    <property type="entry name" value="Ribonuclease H-like superfamily/Ribonuclease H"/>
    <property type="match status" value="1"/>
</dbReference>
<keyword evidence="2" id="KW-1185">Reference proteome</keyword>
<protein>
    <recommendedName>
        <fullName evidence="3">Integrase catalytic domain-containing protein</fullName>
    </recommendedName>
</protein>
<accession>V4LW14</accession>
<dbReference type="SUPFAM" id="SSF53098">
    <property type="entry name" value="Ribonuclease H-like"/>
    <property type="match status" value="1"/>
</dbReference>
<dbReference type="InterPro" id="IPR036397">
    <property type="entry name" value="RNaseH_sf"/>
</dbReference>
<sequence>MRKECQRWHISCENKSMSFAMVCSEVNLVEEPRNTWWLDSDVSANISVFVQTKLNELGAYKTTRVLELIHTNICGPFPTSFWSGVVPKYIVPGSPNINGIFGRHNHTLKDMVRSMIALKTAAYIVNKYELKQLLRHFMSFGLERKSSLMHFHIWGCPAEARPYRSFEKKLNSRTMSSYFVSYSPTSKTIFETGTITFFEDINFRGEIKLRTSSPRENRKKINEATPLQNQR</sequence>
<dbReference type="Proteomes" id="UP000030689">
    <property type="component" value="Unassembled WGS sequence"/>
</dbReference>
<evidence type="ECO:0008006" key="3">
    <source>
        <dbReference type="Google" id="ProtNLM"/>
    </source>
</evidence>
<name>V4LW14_EUTSA</name>
<dbReference type="GO" id="GO:0003676">
    <property type="term" value="F:nucleic acid binding"/>
    <property type="evidence" value="ECO:0007669"/>
    <property type="project" value="InterPro"/>
</dbReference>
<gene>
    <name evidence="1" type="ORF">EUTSA_v10000719mg</name>
</gene>
<dbReference type="KEGG" id="eus:EUTSA_v10000719mg"/>
<dbReference type="PANTHER" id="PTHR42648:SF28">
    <property type="entry name" value="TRANSPOSON-ENCODED PROTEIN WITH RIBONUCLEASE H-LIKE AND RETROVIRUS ZINC FINGER-LIKE DOMAINS"/>
    <property type="match status" value="1"/>
</dbReference>